<feature type="compositionally biased region" description="Acidic residues" evidence="1">
    <location>
        <begin position="240"/>
        <end position="250"/>
    </location>
</feature>
<dbReference type="AlphaFoldDB" id="G0NPE1"/>
<feature type="compositionally biased region" description="Polar residues" evidence="1">
    <location>
        <begin position="217"/>
        <end position="235"/>
    </location>
</feature>
<gene>
    <name evidence="2" type="ORF">CAEBREN_16424</name>
</gene>
<dbReference type="HOGENOM" id="CLU_1112159_0_0_1"/>
<evidence type="ECO:0000313" key="3">
    <source>
        <dbReference type="Proteomes" id="UP000008068"/>
    </source>
</evidence>
<organism evidence="3">
    <name type="scientific">Caenorhabditis brenneri</name>
    <name type="common">Nematode worm</name>
    <dbReference type="NCBI Taxonomy" id="135651"/>
    <lineage>
        <taxon>Eukaryota</taxon>
        <taxon>Metazoa</taxon>
        <taxon>Ecdysozoa</taxon>
        <taxon>Nematoda</taxon>
        <taxon>Chromadorea</taxon>
        <taxon>Rhabditida</taxon>
        <taxon>Rhabditina</taxon>
        <taxon>Rhabditomorpha</taxon>
        <taxon>Rhabditoidea</taxon>
        <taxon>Rhabditidae</taxon>
        <taxon>Peloderinae</taxon>
        <taxon>Caenorhabditis</taxon>
    </lineage>
</organism>
<feature type="compositionally biased region" description="Basic and acidic residues" evidence="1">
    <location>
        <begin position="15"/>
        <end position="28"/>
    </location>
</feature>
<feature type="region of interest" description="Disordered" evidence="1">
    <location>
        <begin position="209"/>
        <end position="250"/>
    </location>
</feature>
<dbReference type="Proteomes" id="UP000008068">
    <property type="component" value="Unassembled WGS sequence"/>
</dbReference>
<feature type="compositionally biased region" description="Acidic residues" evidence="1">
    <location>
        <begin position="83"/>
        <end position="98"/>
    </location>
</feature>
<evidence type="ECO:0000313" key="2">
    <source>
        <dbReference type="EMBL" id="EGT35160.1"/>
    </source>
</evidence>
<feature type="compositionally biased region" description="Basic residues" evidence="1">
    <location>
        <begin position="1"/>
        <end position="10"/>
    </location>
</feature>
<name>G0NPE1_CAEBE</name>
<feature type="compositionally biased region" description="Basic and acidic residues" evidence="1">
    <location>
        <begin position="166"/>
        <end position="185"/>
    </location>
</feature>
<feature type="region of interest" description="Disordered" evidence="1">
    <location>
        <begin position="165"/>
        <end position="185"/>
    </location>
</feature>
<feature type="region of interest" description="Disordered" evidence="1">
    <location>
        <begin position="73"/>
        <end position="102"/>
    </location>
</feature>
<feature type="region of interest" description="Disordered" evidence="1">
    <location>
        <begin position="1"/>
        <end position="28"/>
    </location>
</feature>
<evidence type="ECO:0000256" key="1">
    <source>
        <dbReference type="SAM" id="MobiDB-lite"/>
    </source>
</evidence>
<accession>G0NPE1</accession>
<reference evidence="3" key="1">
    <citation type="submission" date="2011-07" db="EMBL/GenBank/DDBJ databases">
        <authorList>
            <consortium name="Caenorhabditis brenneri Sequencing and Analysis Consortium"/>
            <person name="Wilson R.K."/>
        </authorList>
    </citation>
    <scope>NUCLEOTIDE SEQUENCE [LARGE SCALE GENOMIC DNA]</scope>
    <source>
        <strain evidence="3">PB2801</strain>
    </source>
</reference>
<keyword evidence="3" id="KW-1185">Reference proteome</keyword>
<protein>
    <submittedName>
        <fullName evidence="2">Uncharacterized protein</fullName>
    </submittedName>
</protein>
<sequence length="250" mass="29055">MPKPKPRKKGPLSNTEEHEERKESMRKTMDTMKVHLDHATLHNKKACKYVVKELGLLVRQLKEQVDEDYTYPAPYLTGNFGSSEDDTRYDDDEPLESTEQDKLQKKKELPFKFVLRHPANIKDMKENEPIEAEIVGTIPKKWKYEKPLTDFYTAWKAKIEASMAADDGRPKNMRELSEKLRKTKDGKEMNLKAIYHDFDETNPYDVNLSLPSYLPATKQQPTTLDSTEEPQPQSRKSSESSDDFELVNQD</sequence>
<proteinExistence type="predicted"/>
<dbReference type="EMBL" id="GL379920">
    <property type="protein sequence ID" value="EGT35160.1"/>
    <property type="molecule type" value="Genomic_DNA"/>
</dbReference>
<dbReference type="InParanoid" id="G0NPE1"/>